<dbReference type="Proteomes" id="UP000824890">
    <property type="component" value="Unassembled WGS sequence"/>
</dbReference>
<protein>
    <recommendedName>
        <fullName evidence="5">Condensin complex subunit 1 C-terminal domain-containing protein</fullName>
    </recommendedName>
</protein>
<keyword evidence="4" id="KW-0472">Membrane</keyword>
<dbReference type="EMBL" id="JAGKQM010000013">
    <property type="protein sequence ID" value="KAH0888295.1"/>
    <property type="molecule type" value="Genomic_DNA"/>
</dbReference>
<evidence type="ECO:0000256" key="4">
    <source>
        <dbReference type="ARBA" id="ARBA00023136"/>
    </source>
</evidence>
<keyword evidence="3" id="KW-0653">Protein transport</keyword>
<evidence type="ECO:0000259" key="5">
    <source>
        <dbReference type="Pfam" id="PF12717"/>
    </source>
</evidence>
<reference evidence="6 7" key="1">
    <citation type="submission" date="2021-05" db="EMBL/GenBank/DDBJ databases">
        <title>Genome Assembly of Synthetic Allotetraploid Brassica napus Reveals Homoeologous Exchanges between Subgenomes.</title>
        <authorList>
            <person name="Davis J.T."/>
        </authorList>
    </citation>
    <scope>NUCLEOTIDE SEQUENCE [LARGE SCALE GENOMIC DNA]</scope>
    <source>
        <strain evidence="7">cv. Da-Ae</strain>
        <tissue evidence="6">Seedling</tissue>
    </source>
</reference>
<evidence type="ECO:0000313" key="7">
    <source>
        <dbReference type="Proteomes" id="UP000824890"/>
    </source>
</evidence>
<dbReference type="SUPFAM" id="SSF48371">
    <property type="entry name" value="ARM repeat"/>
    <property type="match status" value="1"/>
</dbReference>
<dbReference type="InterPro" id="IPR016024">
    <property type="entry name" value="ARM-type_fold"/>
</dbReference>
<dbReference type="InterPro" id="IPR011989">
    <property type="entry name" value="ARM-like"/>
</dbReference>
<comment type="caution">
    <text evidence="6">The sequence shown here is derived from an EMBL/GenBank/DDBJ whole genome shotgun (WGS) entry which is preliminary data.</text>
</comment>
<dbReference type="InterPro" id="IPR032682">
    <property type="entry name" value="Cnd1_C"/>
</dbReference>
<evidence type="ECO:0000256" key="1">
    <source>
        <dbReference type="ARBA" id="ARBA00004308"/>
    </source>
</evidence>
<organism evidence="6 7">
    <name type="scientific">Brassica napus</name>
    <name type="common">Rape</name>
    <dbReference type="NCBI Taxonomy" id="3708"/>
    <lineage>
        <taxon>Eukaryota</taxon>
        <taxon>Viridiplantae</taxon>
        <taxon>Streptophyta</taxon>
        <taxon>Embryophyta</taxon>
        <taxon>Tracheophyta</taxon>
        <taxon>Spermatophyta</taxon>
        <taxon>Magnoliopsida</taxon>
        <taxon>eudicotyledons</taxon>
        <taxon>Gunneridae</taxon>
        <taxon>Pentapetalae</taxon>
        <taxon>rosids</taxon>
        <taxon>malvids</taxon>
        <taxon>Brassicales</taxon>
        <taxon>Brassicaceae</taxon>
        <taxon>Brassiceae</taxon>
        <taxon>Brassica</taxon>
    </lineage>
</organism>
<gene>
    <name evidence="6" type="ORF">HID58_050724</name>
</gene>
<dbReference type="Gene3D" id="1.25.10.10">
    <property type="entry name" value="Leucine-rich Repeat Variant"/>
    <property type="match status" value="1"/>
</dbReference>
<keyword evidence="7" id="KW-1185">Reference proteome</keyword>
<evidence type="ECO:0000313" key="6">
    <source>
        <dbReference type="EMBL" id="KAH0888295.1"/>
    </source>
</evidence>
<evidence type="ECO:0000256" key="3">
    <source>
        <dbReference type="ARBA" id="ARBA00022927"/>
    </source>
</evidence>
<dbReference type="InterPro" id="IPR026739">
    <property type="entry name" value="AP_beta"/>
</dbReference>
<sequence>MCMKSQVTYLKKESMIQSGIDVSSVFGEMLYHISTSTCIDAEFPATLKSLMLHDSDAQVVANCLAALQEIWSLEASHSEEKESLLSKPFIYYFFNRINEWPQCLILELAVKYLPSDSNDNFDIMNLLEDRPLHANGAVVLATVQVFLQLTLSINRYKSTSLFLIMENVSSRNKICVGFYDDTFVEIVSVVSKSVSHAVSLIPNDLVYERIKSPLLTLVSSGSPEQSYAILSHLHLLVVRAPFIFASDYKHFCCQYNEPLYVKKLKLEMLTAIANESKHLRNWYCFILYGIWNEKAVLTELCEYAANVDIEIARESIRAVGKIALQQYDVNAIALQQY</sequence>
<comment type="subcellular location">
    <subcellularLocation>
        <location evidence="1">Endomembrane system</location>
    </subcellularLocation>
</comment>
<dbReference type="PANTHER" id="PTHR11134">
    <property type="entry name" value="ADAPTOR COMPLEX SUBUNIT BETA FAMILY MEMBER"/>
    <property type="match status" value="1"/>
</dbReference>
<feature type="domain" description="Condensin complex subunit 1 C-terminal" evidence="5">
    <location>
        <begin position="33"/>
        <end position="148"/>
    </location>
</feature>
<dbReference type="Pfam" id="PF12717">
    <property type="entry name" value="Cnd1"/>
    <property type="match status" value="1"/>
</dbReference>
<name>A0ABQ8A8C1_BRANA</name>
<evidence type="ECO:0000256" key="2">
    <source>
        <dbReference type="ARBA" id="ARBA00022448"/>
    </source>
</evidence>
<proteinExistence type="predicted"/>
<accession>A0ABQ8A8C1</accession>
<keyword evidence="2" id="KW-0813">Transport</keyword>